<name>K1WSM5_MARBU</name>
<feature type="compositionally biased region" description="Basic residues" evidence="1">
    <location>
        <begin position="435"/>
        <end position="446"/>
    </location>
</feature>
<dbReference type="KEGG" id="mbe:MBM_01287"/>
<feature type="region of interest" description="Disordered" evidence="1">
    <location>
        <begin position="1"/>
        <end position="43"/>
    </location>
</feature>
<gene>
    <name evidence="2" type="ORF">MBM_01287</name>
</gene>
<keyword evidence="3" id="KW-1185">Reference proteome</keyword>
<reference evidence="2 3" key="1">
    <citation type="journal article" date="2012" name="BMC Genomics">
        <title>Sequencing the genome of Marssonina brunnea reveals fungus-poplar co-evolution.</title>
        <authorList>
            <person name="Zhu S."/>
            <person name="Cao Y.-Z."/>
            <person name="Jiang C."/>
            <person name="Tan B.-Y."/>
            <person name="Wang Z."/>
            <person name="Feng S."/>
            <person name="Zhang L."/>
            <person name="Su X.-H."/>
            <person name="Brejova B."/>
            <person name="Vinar T."/>
            <person name="Xu M."/>
            <person name="Wang M.-X."/>
            <person name="Zhang S.-G."/>
            <person name="Huang M.-R."/>
            <person name="Wu R."/>
            <person name="Zhou Y."/>
        </authorList>
    </citation>
    <scope>NUCLEOTIDE SEQUENCE [LARGE SCALE GENOMIC DNA]</scope>
    <source>
        <strain evidence="2 3">MB_m1</strain>
    </source>
</reference>
<dbReference type="GeneID" id="18757222"/>
<feature type="compositionally biased region" description="Basic residues" evidence="1">
    <location>
        <begin position="402"/>
        <end position="411"/>
    </location>
</feature>
<sequence>MADWTKRDEGPSDLGLSNGGLSNINSPDPDWTGADAPSTSQTDATLLLRRPVIDLSPGSSSEIVTPTIALSLGSAASMEIFTAVDVAEVIALEQRIRLLAGSLTSDNVIQSATPTELVMTVGPPPTYDFVPEAPRDDIPHWKALNIIYSDNGPEESHCAVHHGPENENGAGVDGEKEPPVDVDKEEEVEEVDIDGHQFGIQPTAGIERRVTKPGTARSFTIVRLVGGTDKRGRTLEGESLITLRAPWFSVDIGDFLLDLSRQRSNVAHVRNYWGQERYIPRRMLQNVYQPWNMPARTRITDDGVPIPLGFLRQSSRAKDVVSTVPFEEGEAVMIMSEDGEDADSKQVVRVLDYERRAGELDVSLVDRAINIPWGILVDEEDLMAARLGLEEEEGGEASVKTPKIRARKRKKNQDCDMHDTGDRDGEDGGVETPIKKPRRKKAAKAK</sequence>
<evidence type="ECO:0000313" key="3">
    <source>
        <dbReference type="Proteomes" id="UP000006753"/>
    </source>
</evidence>
<dbReference type="EMBL" id="JH921429">
    <property type="protein sequence ID" value="EKD20605.1"/>
    <property type="molecule type" value="Genomic_DNA"/>
</dbReference>
<feature type="compositionally biased region" description="Basic and acidic residues" evidence="1">
    <location>
        <begin position="412"/>
        <end position="423"/>
    </location>
</feature>
<dbReference type="Proteomes" id="UP000006753">
    <property type="component" value="Unassembled WGS sequence"/>
</dbReference>
<feature type="compositionally biased region" description="Basic and acidic residues" evidence="1">
    <location>
        <begin position="1"/>
        <end position="10"/>
    </location>
</feature>
<dbReference type="InParanoid" id="K1WSM5"/>
<organism evidence="2 3">
    <name type="scientific">Marssonina brunnea f. sp. multigermtubi (strain MB_m1)</name>
    <name type="common">Marssonina leaf spot fungus</name>
    <dbReference type="NCBI Taxonomy" id="1072389"/>
    <lineage>
        <taxon>Eukaryota</taxon>
        <taxon>Fungi</taxon>
        <taxon>Dikarya</taxon>
        <taxon>Ascomycota</taxon>
        <taxon>Pezizomycotina</taxon>
        <taxon>Leotiomycetes</taxon>
        <taxon>Helotiales</taxon>
        <taxon>Drepanopezizaceae</taxon>
        <taxon>Drepanopeziza</taxon>
    </lineage>
</organism>
<dbReference type="HOGENOM" id="CLU_614040_0_0_1"/>
<evidence type="ECO:0000256" key="1">
    <source>
        <dbReference type="SAM" id="MobiDB-lite"/>
    </source>
</evidence>
<feature type="region of interest" description="Disordered" evidence="1">
    <location>
        <begin position="391"/>
        <end position="446"/>
    </location>
</feature>
<evidence type="ECO:0000313" key="2">
    <source>
        <dbReference type="EMBL" id="EKD20605.1"/>
    </source>
</evidence>
<dbReference type="OrthoDB" id="3564763at2759"/>
<proteinExistence type="predicted"/>
<protein>
    <submittedName>
        <fullName evidence="2">Uncharacterized protein</fullName>
    </submittedName>
</protein>
<dbReference type="AlphaFoldDB" id="K1WSM5"/>
<accession>K1WSM5</accession>